<keyword evidence="3" id="KW-1185">Reference proteome</keyword>
<dbReference type="Proteomes" id="UP001145069">
    <property type="component" value="Unassembled WGS sequence"/>
</dbReference>
<name>A0A9X3WDZ5_9BACI</name>
<accession>A0A9X3WDZ5</accession>
<keyword evidence="1" id="KW-0812">Transmembrane</keyword>
<organism evidence="2 3">
    <name type="scientific">Aquibacillus salsiterrae</name>
    <dbReference type="NCBI Taxonomy" id="2950439"/>
    <lineage>
        <taxon>Bacteria</taxon>
        <taxon>Bacillati</taxon>
        <taxon>Bacillota</taxon>
        <taxon>Bacilli</taxon>
        <taxon>Bacillales</taxon>
        <taxon>Bacillaceae</taxon>
        <taxon>Aquibacillus</taxon>
    </lineage>
</organism>
<proteinExistence type="predicted"/>
<comment type="caution">
    <text evidence="2">The sequence shown here is derived from an EMBL/GenBank/DDBJ whole genome shotgun (WGS) entry which is preliminary data.</text>
</comment>
<feature type="transmembrane region" description="Helical" evidence="1">
    <location>
        <begin position="21"/>
        <end position="41"/>
    </location>
</feature>
<dbReference type="RefSeq" id="WP_272446021.1">
    <property type="nucleotide sequence ID" value="NZ_JAMQKC010000005.1"/>
</dbReference>
<dbReference type="AlphaFoldDB" id="A0A9X3WDZ5"/>
<keyword evidence="1" id="KW-1133">Transmembrane helix</keyword>
<evidence type="ECO:0000256" key="1">
    <source>
        <dbReference type="SAM" id="Phobius"/>
    </source>
</evidence>
<evidence type="ECO:0000313" key="2">
    <source>
        <dbReference type="EMBL" id="MDC3416973.1"/>
    </source>
</evidence>
<dbReference type="EMBL" id="JAMQKC010000005">
    <property type="protein sequence ID" value="MDC3416973.1"/>
    <property type="molecule type" value="Genomic_DNA"/>
</dbReference>
<keyword evidence="1" id="KW-0472">Membrane</keyword>
<sequence length="190" mass="21213">MNVSIDLLPQSRRITVSRLPLFIVLAVAVFTMAGLSVVYYLDAKNNVAELGDTIVTQTELRDNLLAEYQTKTSGVTEYNFVDEYKYVNSLLNQTYIGTIELKNSVFQLFPKGVDVQSYNYQNTGALTMTVDFPSKQDAATYLNRLLFADFTTEAQVTAISTNEQGENYLTNVQMNVKTVVEGGEANESKQ</sequence>
<protein>
    <recommendedName>
        <fullName evidence="4">Fimbrial assembly protein</fullName>
    </recommendedName>
</protein>
<gene>
    <name evidence="2" type="ORF">NC799_08560</name>
</gene>
<evidence type="ECO:0000313" key="3">
    <source>
        <dbReference type="Proteomes" id="UP001145069"/>
    </source>
</evidence>
<reference evidence="2" key="1">
    <citation type="submission" date="2022-06" db="EMBL/GenBank/DDBJ databases">
        <title>Aquibacillus sp. a new bacterium isolated from soil saline samples.</title>
        <authorList>
            <person name="Galisteo C."/>
            <person name="De La Haba R."/>
            <person name="Sanchez-Porro C."/>
            <person name="Ventosa A."/>
        </authorList>
    </citation>
    <scope>NUCLEOTIDE SEQUENCE</scope>
    <source>
        <strain evidence="2">3ASR75-54</strain>
    </source>
</reference>
<evidence type="ECO:0008006" key="4">
    <source>
        <dbReference type="Google" id="ProtNLM"/>
    </source>
</evidence>